<evidence type="ECO:0000256" key="9">
    <source>
        <dbReference type="ARBA" id="ARBA00060774"/>
    </source>
</evidence>
<feature type="transmembrane region" description="Helical" evidence="11">
    <location>
        <begin position="553"/>
        <end position="578"/>
    </location>
</feature>
<reference evidence="16 17" key="1">
    <citation type="submission" date="2017-02" db="EMBL/GenBank/DDBJ databases">
        <title>Genomic diversity within the haloalkaliphilic genus Thioalkalivibrio.</title>
        <authorList>
            <person name="Ahn A.-C."/>
            <person name="Meier-Kolthoff J."/>
            <person name="Overmars L."/>
            <person name="Richter M."/>
            <person name="Woyke T."/>
            <person name="Sorokin D.Y."/>
            <person name="Muyzer G."/>
        </authorList>
    </citation>
    <scope>NUCLEOTIDE SEQUENCE [LARGE SCALE GENOMIC DNA]</scope>
    <source>
        <strain evidence="16 17">ALJD</strain>
    </source>
</reference>
<evidence type="ECO:0000256" key="5">
    <source>
        <dbReference type="ARBA" id="ARBA00022927"/>
    </source>
</evidence>
<dbReference type="PANTHER" id="PTHR30081:SF1">
    <property type="entry name" value="PROTEIN TRANSLOCASE SUBUNIT SECD"/>
    <property type="match status" value="1"/>
</dbReference>
<keyword evidence="7 11" id="KW-0811">Translocation</keyword>
<evidence type="ECO:0000256" key="3">
    <source>
        <dbReference type="ARBA" id="ARBA00022475"/>
    </source>
</evidence>
<dbReference type="Pfam" id="PF22599">
    <property type="entry name" value="SecDF_P1_head"/>
    <property type="match status" value="1"/>
</dbReference>
<dbReference type="InterPro" id="IPR022646">
    <property type="entry name" value="SecD/SecF_CS"/>
</dbReference>
<dbReference type="Proteomes" id="UP000189462">
    <property type="component" value="Unassembled WGS sequence"/>
</dbReference>
<dbReference type="FunFam" id="3.30.1360.200:FF:000001">
    <property type="entry name" value="Protein translocase subunit SecD"/>
    <property type="match status" value="1"/>
</dbReference>
<feature type="transmembrane region" description="Helical" evidence="11">
    <location>
        <begin position="7"/>
        <end position="25"/>
    </location>
</feature>
<dbReference type="Pfam" id="PF07549">
    <property type="entry name" value="Sec_GG"/>
    <property type="match status" value="1"/>
</dbReference>
<keyword evidence="8 11" id="KW-0472">Membrane</keyword>
<evidence type="ECO:0000313" key="17">
    <source>
        <dbReference type="Proteomes" id="UP000189462"/>
    </source>
</evidence>
<organism evidence="16 17">
    <name type="scientific">Thioalkalivibrio denitrificans</name>
    <dbReference type="NCBI Taxonomy" id="108003"/>
    <lineage>
        <taxon>Bacteria</taxon>
        <taxon>Pseudomonadati</taxon>
        <taxon>Pseudomonadota</taxon>
        <taxon>Gammaproteobacteria</taxon>
        <taxon>Chromatiales</taxon>
        <taxon>Ectothiorhodospiraceae</taxon>
        <taxon>Thioalkalivibrio</taxon>
    </lineage>
</organism>
<keyword evidence="4 11" id="KW-0812">Transmembrane</keyword>
<feature type="transmembrane region" description="Helical" evidence="11">
    <location>
        <begin position="584"/>
        <end position="608"/>
    </location>
</feature>
<dbReference type="FunFam" id="3.30.70.3400:FF:000003">
    <property type="entry name" value="Preprotein translocase subunit SecD"/>
    <property type="match status" value="1"/>
</dbReference>
<keyword evidence="17" id="KW-1185">Reference proteome</keyword>
<evidence type="ECO:0000256" key="6">
    <source>
        <dbReference type="ARBA" id="ARBA00022989"/>
    </source>
</evidence>
<dbReference type="AlphaFoldDB" id="A0A1V3NB39"/>
<dbReference type="FunFam" id="1.20.1640.10:FF:000004">
    <property type="entry name" value="Protein translocase subunit SecD"/>
    <property type="match status" value="1"/>
</dbReference>
<evidence type="ECO:0000259" key="15">
    <source>
        <dbReference type="Pfam" id="PF22599"/>
    </source>
</evidence>
<evidence type="ECO:0000256" key="8">
    <source>
        <dbReference type="ARBA" id="ARBA00023136"/>
    </source>
</evidence>
<dbReference type="GO" id="GO:0005886">
    <property type="term" value="C:plasma membrane"/>
    <property type="evidence" value="ECO:0007669"/>
    <property type="project" value="UniProtKB-SubCell"/>
</dbReference>
<dbReference type="NCBIfam" id="TIGR01129">
    <property type="entry name" value="secD"/>
    <property type="match status" value="1"/>
</dbReference>
<accession>A0A1V3NB39</accession>
<evidence type="ECO:0000259" key="14">
    <source>
        <dbReference type="Pfam" id="PF21760"/>
    </source>
</evidence>
<feature type="domain" description="SecD export protein N-terminal TM" evidence="13">
    <location>
        <begin position="2"/>
        <end position="105"/>
    </location>
</feature>
<dbReference type="Gene3D" id="3.30.1360.200">
    <property type="match status" value="1"/>
</dbReference>
<feature type="domain" description="Protein translocase subunit SecDF P1" evidence="14">
    <location>
        <begin position="232"/>
        <end position="291"/>
    </location>
</feature>
<evidence type="ECO:0000256" key="1">
    <source>
        <dbReference type="ARBA" id="ARBA00004651"/>
    </source>
</evidence>
<evidence type="ECO:0000256" key="11">
    <source>
        <dbReference type="HAMAP-Rule" id="MF_01463"/>
    </source>
</evidence>
<dbReference type="InterPro" id="IPR027398">
    <property type="entry name" value="SecD-TM"/>
</dbReference>
<protein>
    <recommendedName>
        <fullName evidence="10 11">Protein translocase subunit SecD</fullName>
    </recommendedName>
</protein>
<feature type="transmembrane region" description="Helical" evidence="11">
    <location>
        <begin position="511"/>
        <end position="532"/>
    </location>
</feature>
<evidence type="ECO:0000256" key="10">
    <source>
        <dbReference type="ARBA" id="ARBA00068220"/>
    </source>
</evidence>
<dbReference type="HAMAP" id="MF_01463_B">
    <property type="entry name" value="SecD_B"/>
    <property type="match status" value="1"/>
</dbReference>
<comment type="subunit">
    <text evidence="11">Forms a complex with SecF. Part of the essential Sec protein translocation apparatus which comprises SecA, SecYEG and auxiliary proteins SecDF-YajC and YidC.</text>
</comment>
<dbReference type="Gene3D" id="1.20.1640.10">
    <property type="entry name" value="Multidrug efflux transporter AcrB transmembrane domain"/>
    <property type="match status" value="1"/>
</dbReference>
<evidence type="ECO:0000259" key="12">
    <source>
        <dbReference type="Pfam" id="PF02355"/>
    </source>
</evidence>
<feature type="transmembrane region" description="Helical" evidence="11">
    <location>
        <begin position="485"/>
        <end position="505"/>
    </location>
</feature>
<feature type="transmembrane region" description="Helical" evidence="11">
    <location>
        <begin position="461"/>
        <end position="480"/>
    </location>
</feature>
<dbReference type="InterPro" id="IPR005791">
    <property type="entry name" value="SecD"/>
</dbReference>
<comment type="subcellular location">
    <subcellularLocation>
        <location evidence="1 11">Cell membrane</location>
        <topology evidence="1 11">Multi-pass membrane protein</topology>
    </subcellularLocation>
</comment>
<dbReference type="InterPro" id="IPR054384">
    <property type="entry name" value="SecDF_P1_head"/>
</dbReference>
<comment type="caution">
    <text evidence="16">The sequence shown here is derived from an EMBL/GenBank/DDBJ whole genome shotgun (WGS) entry which is preliminary data.</text>
</comment>
<dbReference type="GO" id="GO:0015450">
    <property type="term" value="F:protein-transporting ATPase activity"/>
    <property type="evidence" value="ECO:0007669"/>
    <property type="project" value="InterPro"/>
</dbReference>
<dbReference type="PANTHER" id="PTHR30081">
    <property type="entry name" value="PROTEIN-EXPORT MEMBRANE PROTEIN SEC"/>
    <property type="match status" value="1"/>
</dbReference>
<dbReference type="EMBL" id="MVBK01000107">
    <property type="protein sequence ID" value="OOG22280.1"/>
    <property type="molecule type" value="Genomic_DNA"/>
</dbReference>
<comment type="similarity">
    <text evidence="9 11">Belongs to the SecD/SecF family. SecD subfamily.</text>
</comment>
<comment type="function">
    <text evidence="11">Part of the Sec protein translocase complex. Interacts with the SecYEG preprotein conducting channel. SecDF uses the proton motive force (PMF) to complete protein translocation after the ATP-dependent function of SecA.</text>
</comment>
<keyword evidence="2 11" id="KW-0813">Transport</keyword>
<dbReference type="NCBIfam" id="TIGR00916">
    <property type="entry name" value="2A0604s01"/>
    <property type="match status" value="1"/>
</dbReference>
<dbReference type="InterPro" id="IPR048631">
    <property type="entry name" value="SecD_1st"/>
</dbReference>
<dbReference type="GO" id="GO:0043952">
    <property type="term" value="P:protein transport by the Sec complex"/>
    <property type="evidence" value="ECO:0007669"/>
    <property type="project" value="UniProtKB-UniRule"/>
</dbReference>
<evidence type="ECO:0000256" key="7">
    <source>
        <dbReference type="ARBA" id="ARBA00023010"/>
    </source>
</evidence>
<dbReference type="InterPro" id="IPR048634">
    <property type="entry name" value="SecD_SecF_C"/>
</dbReference>
<feature type="domain" description="SecDF P1 head subdomain" evidence="15">
    <location>
        <begin position="311"/>
        <end position="439"/>
    </location>
</feature>
<keyword evidence="3 11" id="KW-1003">Cell membrane</keyword>
<dbReference type="GO" id="GO:0065002">
    <property type="term" value="P:intracellular protein transmembrane transport"/>
    <property type="evidence" value="ECO:0007669"/>
    <property type="project" value="UniProtKB-UniRule"/>
</dbReference>
<evidence type="ECO:0000256" key="2">
    <source>
        <dbReference type="ARBA" id="ARBA00022448"/>
    </source>
</evidence>
<evidence type="ECO:0000313" key="16">
    <source>
        <dbReference type="EMBL" id="OOG22280.1"/>
    </source>
</evidence>
<evidence type="ECO:0000259" key="13">
    <source>
        <dbReference type="Pfam" id="PF13721"/>
    </source>
</evidence>
<dbReference type="SUPFAM" id="SSF82866">
    <property type="entry name" value="Multidrug efflux transporter AcrB transmembrane domain"/>
    <property type="match status" value="1"/>
</dbReference>
<dbReference type="Pfam" id="PF02355">
    <property type="entry name" value="SecD_SecF_C"/>
    <property type="match status" value="1"/>
</dbReference>
<dbReference type="Pfam" id="PF13721">
    <property type="entry name" value="SecD-TM1"/>
    <property type="match status" value="1"/>
</dbReference>
<dbReference type="Gene3D" id="3.30.70.3400">
    <property type="match status" value="2"/>
</dbReference>
<dbReference type="GO" id="GO:0006605">
    <property type="term" value="P:protein targeting"/>
    <property type="evidence" value="ECO:0007669"/>
    <property type="project" value="UniProtKB-UniRule"/>
</dbReference>
<dbReference type="RefSeq" id="WP_077280041.1">
    <property type="nucleotide sequence ID" value="NZ_MVBK01000107.1"/>
</dbReference>
<sequence length="623" mass="68524">MLNQYPLWKYLLIVVVMLVGGLYALPNIYPEDPAVQISNSTLEDVDEASRRQVEAVLAARGLVPRTGLEYDGEQVLLRFDSTDDQLQAADLLRTALAGTNNVVALALAPATPDWLRAVNARPMSLGLDLRGGVHFLMEVDMDAVITAAHERYVGEFRTLLRDQRIRYLAVERVSDGVVVRFRDVSDRDQAYDFLRREYRGDLNFRTTVDGEVALLHATLSADTLADQRRLALQQNITTLRNRVDELGVSEPIVQQQGEDRIVVQLPGVQDTARAKEILGATATLEFRLVDEDNDPFEAQATGRTPAGSRLYFERDGRPVLLQRQVMLTGDYITDASSGIAQDTGGPAVFISLDAQGARIFSRVTGENIGRLMGTVFIETKTETTEEDGELVRRTTRTEEVINVARIQDQLGRRFQITGLESTREARNLALLLRAGALAAPMMIVEERTVGPSLGRDNIERGFNSVMIGFILVLVFMALYYRVFGLVANLALALNLVLIVSILSMLQATLTLPGIAGIVLTVGMAVDANVLIFERIREELRNGNSPQAAISSGYSRALTTIVDANITTLIAALVLFMFGTGPIKGFAITLSIGIMVSMFTAILVTRAIINLTYGRQRRLKALAI</sequence>
<dbReference type="OrthoDB" id="9805019at2"/>
<dbReference type="InterPro" id="IPR055344">
    <property type="entry name" value="SecD_SecF_C_bact"/>
</dbReference>
<dbReference type="Pfam" id="PF21760">
    <property type="entry name" value="SecD_1st"/>
    <property type="match status" value="1"/>
</dbReference>
<dbReference type="InterPro" id="IPR022813">
    <property type="entry name" value="SecD/SecF_arch_bac"/>
</dbReference>
<evidence type="ECO:0000256" key="4">
    <source>
        <dbReference type="ARBA" id="ARBA00022692"/>
    </source>
</evidence>
<feature type="domain" description="Protein export membrane protein SecD/SecF C-terminal" evidence="12">
    <location>
        <begin position="443"/>
        <end position="609"/>
    </location>
</feature>
<keyword evidence="5 11" id="KW-0653">Protein transport</keyword>
<proteinExistence type="inferred from homology"/>
<dbReference type="STRING" id="108003.B1C78_15390"/>
<name>A0A1V3NB39_9GAMM</name>
<gene>
    <name evidence="11" type="primary">secD</name>
    <name evidence="16" type="ORF">B1C78_15390</name>
</gene>
<keyword evidence="6 11" id="KW-1133">Transmembrane helix</keyword>